<organism evidence="2 3">
    <name type="scientific">Paenisporosarcina cavernae</name>
    <dbReference type="NCBI Taxonomy" id="2320858"/>
    <lineage>
        <taxon>Bacteria</taxon>
        <taxon>Bacillati</taxon>
        <taxon>Bacillota</taxon>
        <taxon>Bacilli</taxon>
        <taxon>Bacillales</taxon>
        <taxon>Caryophanaceae</taxon>
        <taxon>Paenisporosarcina</taxon>
    </lineage>
</organism>
<reference evidence="3" key="1">
    <citation type="submission" date="2018-09" db="EMBL/GenBank/DDBJ databases">
        <authorList>
            <person name="Zhu H."/>
        </authorList>
    </citation>
    <scope>NUCLEOTIDE SEQUENCE [LARGE SCALE GENOMIC DNA]</scope>
    <source>
        <strain evidence="3">K2R23-3</strain>
    </source>
</reference>
<feature type="signal peptide" evidence="1">
    <location>
        <begin position="1"/>
        <end position="19"/>
    </location>
</feature>
<name>A0A385YX73_9BACL</name>
<dbReference type="RefSeq" id="WP_119883870.1">
    <property type="nucleotide sequence ID" value="NZ_CP032418.1"/>
</dbReference>
<dbReference type="EMBL" id="CP032418">
    <property type="protein sequence ID" value="AYC30153.1"/>
    <property type="molecule type" value="Genomic_DNA"/>
</dbReference>
<keyword evidence="3" id="KW-1185">Reference proteome</keyword>
<accession>A0A385YX73</accession>
<evidence type="ECO:0008006" key="4">
    <source>
        <dbReference type="Google" id="ProtNLM"/>
    </source>
</evidence>
<protein>
    <recommendedName>
        <fullName evidence="4">Lipoprotein</fullName>
    </recommendedName>
</protein>
<dbReference type="Proteomes" id="UP000265725">
    <property type="component" value="Chromosome"/>
</dbReference>
<proteinExistence type="predicted"/>
<dbReference type="KEGG" id="paek:D3873_09820"/>
<evidence type="ECO:0000256" key="1">
    <source>
        <dbReference type="SAM" id="SignalP"/>
    </source>
</evidence>
<gene>
    <name evidence="2" type="ORF">D3873_09820</name>
</gene>
<dbReference type="PROSITE" id="PS51257">
    <property type="entry name" value="PROKAR_LIPOPROTEIN"/>
    <property type="match status" value="1"/>
</dbReference>
<keyword evidence="1" id="KW-0732">Signal</keyword>
<evidence type="ECO:0000313" key="2">
    <source>
        <dbReference type="EMBL" id="AYC30153.1"/>
    </source>
</evidence>
<feature type="chain" id="PRO_5039122976" description="Lipoprotein" evidence="1">
    <location>
        <begin position="20"/>
        <end position="138"/>
    </location>
</feature>
<dbReference type="OrthoDB" id="2886580at2"/>
<evidence type="ECO:0000313" key="3">
    <source>
        <dbReference type="Proteomes" id="UP000265725"/>
    </source>
</evidence>
<sequence>MKKLFVLSIAILFLLSACNEPKITSEQIEAAFAENGLELTETEKNIDSIFGQRLNWEKPKVYDLNGRTLYLFLYRSSKGSDEGLEDFQKATASMDLVSFNVYQKENALLFFVHEQSLDEKVVEDAYILKALDEITVKE</sequence>
<dbReference type="AlphaFoldDB" id="A0A385YX73"/>